<keyword evidence="4 5" id="KW-0472">Membrane</keyword>
<dbReference type="PANTHER" id="PTHR10250">
    <property type="entry name" value="MICROSOMAL GLUTATHIONE S-TRANSFERASE"/>
    <property type="match status" value="1"/>
</dbReference>
<dbReference type="InterPro" id="IPR023352">
    <property type="entry name" value="MAPEG-like_dom_sf"/>
</dbReference>
<evidence type="ECO:0000256" key="1">
    <source>
        <dbReference type="ARBA" id="ARBA00004141"/>
    </source>
</evidence>
<evidence type="ECO:0000256" key="4">
    <source>
        <dbReference type="ARBA" id="ARBA00023136"/>
    </source>
</evidence>
<evidence type="ECO:0000256" key="5">
    <source>
        <dbReference type="SAM" id="Phobius"/>
    </source>
</evidence>
<dbReference type="Gene3D" id="1.20.120.550">
    <property type="entry name" value="Membrane associated eicosanoid/glutathione metabolism-like domain"/>
    <property type="match status" value="1"/>
</dbReference>
<name>A0ABP0FW01_CLALP</name>
<proteinExistence type="predicted"/>
<dbReference type="InterPro" id="IPR001129">
    <property type="entry name" value="Membr-assoc_MAPEG"/>
</dbReference>
<dbReference type="PANTHER" id="PTHR10250:SF26">
    <property type="entry name" value="GLUTATHIONE S-TRANSFERASE 3, MITOCHONDRIAL"/>
    <property type="match status" value="1"/>
</dbReference>
<dbReference type="EMBL" id="CAWYQH010000097">
    <property type="protein sequence ID" value="CAK8683503.1"/>
    <property type="molecule type" value="Genomic_DNA"/>
</dbReference>
<evidence type="ECO:0008006" key="8">
    <source>
        <dbReference type="Google" id="ProtNLM"/>
    </source>
</evidence>
<feature type="transmembrane region" description="Helical" evidence="5">
    <location>
        <begin position="68"/>
        <end position="95"/>
    </location>
</feature>
<evidence type="ECO:0000256" key="3">
    <source>
        <dbReference type="ARBA" id="ARBA00022989"/>
    </source>
</evidence>
<dbReference type="SUPFAM" id="SSF161084">
    <property type="entry name" value="MAPEG domain-like"/>
    <property type="match status" value="1"/>
</dbReference>
<comment type="caution">
    <text evidence="6">The sequence shown here is derived from an EMBL/GenBank/DDBJ whole genome shotgun (WGS) entry which is preliminary data.</text>
</comment>
<gene>
    <name evidence="6" type="ORF">CVLEPA_LOCUS14571</name>
</gene>
<evidence type="ECO:0000313" key="6">
    <source>
        <dbReference type="EMBL" id="CAK8683503.1"/>
    </source>
</evidence>
<dbReference type="Proteomes" id="UP001642483">
    <property type="component" value="Unassembled WGS sequence"/>
</dbReference>
<keyword evidence="2 5" id="KW-0812">Transmembrane</keyword>
<keyword evidence="7" id="KW-1185">Reference proteome</keyword>
<keyword evidence="3 5" id="KW-1133">Transmembrane helix</keyword>
<dbReference type="Pfam" id="PF01124">
    <property type="entry name" value="MAPEG"/>
    <property type="match status" value="1"/>
</dbReference>
<evidence type="ECO:0000313" key="7">
    <source>
        <dbReference type="Proteomes" id="UP001642483"/>
    </source>
</evidence>
<sequence length="145" mass="16426">MVAIDFLPADFGYVLLCIVYCLIMNVYLAIQVGKARKKYEVLYPTMYSDKSQMFNCIQRAHQNTLEQLPVFFITLLLVGLAYPKFAAICGAIFVTSRFSYAWGYYTGDPKKRLNGTYGMAGLLGLYVGLIYLAFRQLGCFDAYLP</sequence>
<evidence type="ECO:0000256" key="2">
    <source>
        <dbReference type="ARBA" id="ARBA00022692"/>
    </source>
</evidence>
<accession>A0ABP0FW01</accession>
<comment type="subcellular location">
    <subcellularLocation>
        <location evidence="1">Membrane</location>
        <topology evidence="1">Multi-pass membrane protein</topology>
    </subcellularLocation>
</comment>
<organism evidence="6 7">
    <name type="scientific">Clavelina lepadiformis</name>
    <name type="common">Light-bulb sea squirt</name>
    <name type="synonym">Ascidia lepadiformis</name>
    <dbReference type="NCBI Taxonomy" id="159417"/>
    <lineage>
        <taxon>Eukaryota</taxon>
        <taxon>Metazoa</taxon>
        <taxon>Chordata</taxon>
        <taxon>Tunicata</taxon>
        <taxon>Ascidiacea</taxon>
        <taxon>Aplousobranchia</taxon>
        <taxon>Clavelinidae</taxon>
        <taxon>Clavelina</taxon>
    </lineage>
</organism>
<feature type="transmembrane region" description="Helical" evidence="5">
    <location>
        <begin position="12"/>
        <end position="30"/>
    </location>
</feature>
<protein>
    <recommendedName>
        <fullName evidence="8">Microsomal glutathione S-transferase 3</fullName>
    </recommendedName>
</protein>
<reference evidence="6 7" key="1">
    <citation type="submission" date="2024-02" db="EMBL/GenBank/DDBJ databases">
        <authorList>
            <person name="Daric V."/>
            <person name="Darras S."/>
        </authorList>
    </citation>
    <scope>NUCLEOTIDE SEQUENCE [LARGE SCALE GENOMIC DNA]</scope>
</reference>
<dbReference type="InterPro" id="IPR050997">
    <property type="entry name" value="MAPEG"/>
</dbReference>
<feature type="transmembrane region" description="Helical" evidence="5">
    <location>
        <begin position="115"/>
        <end position="134"/>
    </location>
</feature>